<protein>
    <submittedName>
        <fullName evidence="2">Ovule protein</fullName>
    </submittedName>
</protein>
<evidence type="ECO:0000313" key="1">
    <source>
        <dbReference type="Proteomes" id="UP000036681"/>
    </source>
</evidence>
<keyword evidence="1" id="KW-1185">Reference proteome</keyword>
<dbReference type="Proteomes" id="UP000036681">
    <property type="component" value="Unplaced"/>
</dbReference>
<evidence type="ECO:0000313" key="2">
    <source>
        <dbReference type="WBParaSite" id="ALUE_0002219701-mRNA-1"/>
    </source>
</evidence>
<accession>A0A0M3ITW9</accession>
<name>A0A0M3ITW9_ASCLU</name>
<sequence length="36" mass="4191">LQCTSSHLFVHLSKKLLLNIESIIYLSGTFSSYYHF</sequence>
<reference evidence="2" key="1">
    <citation type="submission" date="2017-02" db="UniProtKB">
        <authorList>
            <consortium name="WormBaseParasite"/>
        </authorList>
    </citation>
    <scope>IDENTIFICATION</scope>
</reference>
<dbReference type="AlphaFoldDB" id="A0A0M3ITW9"/>
<dbReference type="WBParaSite" id="ALUE_0002219701-mRNA-1">
    <property type="protein sequence ID" value="ALUE_0002219701-mRNA-1"/>
    <property type="gene ID" value="ALUE_0002219701"/>
</dbReference>
<proteinExistence type="predicted"/>
<organism evidence="1 2">
    <name type="scientific">Ascaris lumbricoides</name>
    <name type="common">Giant roundworm</name>
    <dbReference type="NCBI Taxonomy" id="6252"/>
    <lineage>
        <taxon>Eukaryota</taxon>
        <taxon>Metazoa</taxon>
        <taxon>Ecdysozoa</taxon>
        <taxon>Nematoda</taxon>
        <taxon>Chromadorea</taxon>
        <taxon>Rhabditida</taxon>
        <taxon>Spirurina</taxon>
        <taxon>Ascaridomorpha</taxon>
        <taxon>Ascaridoidea</taxon>
        <taxon>Ascarididae</taxon>
        <taxon>Ascaris</taxon>
    </lineage>
</organism>